<dbReference type="InterPro" id="IPR029045">
    <property type="entry name" value="ClpP/crotonase-like_dom_sf"/>
</dbReference>
<dbReference type="Pfam" id="PF00378">
    <property type="entry name" value="ECH_1"/>
    <property type="match status" value="1"/>
</dbReference>
<dbReference type="CDD" id="cd06558">
    <property type="entry name" value="crotonase-like"/>
    <property type="match status" value="1"/>
</dbReference>
<dbReference type="EMBL" id="JAAWWK010000003">
    <property type="protein sequence ID" value="NKI17709.1"/>
    <property type="molecule type" value="Genomic_DNA"/>
</dbReference>
<proteinExistence type="predicted"/>
<evidence type="ECO:0000256" key="1">
    <source>
        <dbReference type="ARBA" id="ARBA00023098"/>
    </source>
</evidence>
<name>A0ABX1GHM9_9GAMM</name>
<dbReference type="SUPFAM" id="SSF52096">
    <property type="entry name" value="ClpP/crotonase"/>
    <property type="match status" value="1"/>
</dbReference>
<reference evidence="4 5" key="1">
    <citation type="submission" date="2020-04" db="EMBL/GenBank/DDBJ databases">
        <authorList>
            <person name="Yoon J."/>
        </authorList>
    </citation>
    <scope>NUCLEOTIDE SEQUENCE [LARGE SCALE GENOMIC DNA]</scope>
    <source>
        <strain evidence="4 5">KMU-166</strain>
    </source>
</reference>
<accession>A0ABX1GHM9</accession>
<dbReference type="RefSeq" id="WP_168450253.1">
    <property type="nucleotide sequence ID" value="NZ_JAAWWK010000003.1"/>
</dbReference>
<evidence type="ECO:0000313" key="5">
    <source>
        <dbReference type="Proteomes" id="UP000765845"/>
    </source>
</evidence>
<dbReference type="PANTHER" id="PTHR11941">
    <property type="entry name" value="ENOYL-COA HYDRATASE-RELATED"/>
    <property type="match status" value="1"/>
</dbReference>
<organism evidence="4 5">
    <name type="scientific">Spongiibacter thalassae</name>
    <dbReference type="NCBI Taxonomy" id="2721624"/>
    <lineage>
        <taxon>Bacteria</taxon>
        <taxon>Pseudomonadati</taxon>
        <taxon>Pseudomonadota</taxon>
        <taxon>Gammaproteobacteria</taxon>
        <taxon>Cellvibrionales</taxon>
        <taxon>Spongiibacteraceae</taxon>
        <taxon>Spongiibacter</taxon>
    </lineage>
</organism>
<keyword evidence="1" id="KW-0443">Lipid metabolism</keyword>
<evidence type="ECO:0000256" key="3">
    <source>
        <dbReference type="SAM" id="MobiDB-lite"/>
    </source>
</evidence>
<sequence length="253" mass="27255">MSKPFYTSISDDGIAELVFNHPPVNAFNSDGWLSIAAELIQLGDNDAVKVIIIAAEGKGFCAGVDIKELAANPAMITRVNKGNYDTFKAIHRNPKPVIVAVHGFVLGGGIGISGAADILVASECATFAVPEVDRGAMGGGAHLQRLFPVQKVRHMYFTGDAIDAQEAYRLGAVEQVVPRSELMNAARAIAGKIAAKSSRMVQLAKESLNGIEDGNLEDKYRWEQGFTQEAYADPDSQEAKDAFVQKRDAEFDR</sequence>
<dbReference type="PANTHER" id="PTHR11941:SF169">
    <property type="entry name" value="(7AS)-7A-METHYL-1,5-DIOXO-2,3,5,6,7,7A-HEXAHYDRO-1H-INDENE-CARBOXYL-COA HYDROLASE"/>
    <property type="match status" value="1"/>
</dbReference>
<dbReference type="InterPro" id="IPR001753">
    <property type="entry name" value="Enoyl-CoA_hydra/iso"/>
</dbReference>
<dbReference type="Proteomes" id="UP000765845">
    <property type="component" value="Unassembled WGS sequence"/>
</dbReference>
<evidence type="ECO:0000256" key="2">
    <source>
        <dbReference type="ARBA" id="ARBA00023239"/>
    </source>
</evidence>
<protein>
    <submittedName>
        <fullName evidence="4">Enoyl-CoA hydratase family protein</fullName>
    </submittedName>
</protein>
<feature type="compositionally biased region" description="Basic and acidic residues" evidence="3">
    <location>
        <begin position="237"/>
        <end position="253"/>
    </location>
</feature>
<keyword evidence="5" id="KW-1185">Reference proteome</keyword>
<comment type="caution">
    <text evidence="4">The sequence shown here is derived from an EMBL/GenBank/DDBJ whole genome shotgun (WGS) entry which is preliminary data.</text>
</comment>
<feature type="region of interest" description="Disordered" evidence="3">
    <location>
        <begin position="229"/>
        <end position="253"/>
    </location>
</feature>
<gene>
    <name evidence="4" type="ORF">HCU74_09775</name>
</gene>
<dbReference type="Gene3D" id="3.90.226.10">
    <property type="entry name" value="2-enoyl-CoA Hydratase, Chain A, domain 1"/>
    <property type="match status" value="1"/>
</dbReference>
<evidence type="ECO:0000313" key="4">
    <source>
        <dbReference type="EMBL" id="NKI17709.1"/>
    </source>
</evidence>
<keyword evidence="2" id="KW-0456">Lyase</keyword>
<dbReference type="NCBIfam" id="NF005925">
    <property type="entry name" value="PRK07938.1"/>
    <property type="match status" value="1"/>
</dbReference>